<accession>U4R276</accession>
<proteinExistence type="predicted"/>
<dbReference type="OrthoDB" id="1737273at2"/>
<dbReference type="AlphaFoldDB" id="U4R276"/>
<dbReference type="STRING" id="1330534.L323_08350"/>
<comment type="caution">
    <text evidence="1">The sequence shown here is derived from an EMBL/GenBank/DDBJ whole genome shotgun (WGS) entry which is preliminary data.</text>
</comment>
<dbReference type="PATRIC" id="fig|1330534.3.peg.1664"/>
<evidence type="ECO:0000313" key="2">
    <source>
        <dbReference type="Proteomes" id="UP000016860"/>
    </source>
</evidence>
<evidence type="ECO:0000313" key="1">
    <source>
        <dbReference type="EMBL" id="EPR12330.1"/>
    </source>
</evidence>
<dbReference type="RefSeq" id="WP_020815217.1">
    <property type="nucleotide sequence ID" value="NZ_ATAY01000028.1"/>
</dbReference>
<name>U4R276_9FIRM</name>
<organism evidence="1 2">
    <name type="scientific">Ruminiclostridium papyrosolvens C7</name>
    <dbReference type="NCBI Taxonomy" id="1330534"/>
    <lineage>
        <taxon>Bacteria</taxon>
        <taxon>Bacillati</taxon>
        <taxon>Bacillota</taxon>
        <taxon>Clostridia</taxon>
        <taxon>Eubacteriales</taxon>
        <taxon>Oscillospiraceae</taxon>
        <taxon>Ruminiclostridium</taxon>
    </lineage>
</organism>
<sequence>MNKCDLKDLNFFKFSDGKDDFVSLQLNCMESSIYNILKNSVSIDKNVITSLFIRDINPALWLHNSDDILRINNQSKNLTSLWSKYVKLNEYVKIQEKDSIDFLKELLDEGHMVILQTVFEKMKFYHKYDSNFDVSTYFQGPQNHVNILLHYEDDKIYFAEKAPFSVNKNNYVTYDLNSQIGVAPISELAEACSHFLRCYTLEINETELYKCSTMKEEITGFIKTMGDNYFKGSNNDLYGYTIYYGIDALHKFIQLCDEEYNLKNYFQTVGWKQRDRLTFDFWMLYGARKILLEYLKQANNDNSVRFEELLGTLRESISRWTILEKHMNKILQSKVNNLNNKTAAMIKDLIELESNLHIMLTKYFSTAATRTGKTK</sequence>
<dbReference type="EMBL" id="ATAY01000028">
    <property type="protein sequence ID" value="EPR12330.1"/>
    <property type="molecule type" value="Genomic_DNA"/>
</dbReference>
<evidence type="ECO:0008006" key="3">
    <source>
        <dbReference type="Google" id="ProtNLM"/>
    </source>
</evidence>
<reference evidence="1 2" key="1">
    <citation type="journal article" date="2013" name="Genome Announc.">
        <title>Draft Genome Sequence of the Cellulolytic Bacterium Clostridium papyrosolvens C7 (ATCC 700395).</title>
        <authorList>
            <person name="Zepeda V."/>
            <person name="Dassa B."/>
            <person name="Borovok I."/>
            <person name="Lamed R."/>
            <person name="Bayer E.A."/>
            <person name="Cate J.H."/>
        </authorList>
    </citation>
    <scope>NUCLEOTIDE SEQUENCE [LARGE SCALE GENOMIC DNA]</scope>
    <source>
        <strain evidence="1 2">C7</strain>
    </source>
</reference>
<dbReference type="Proteomes" id="UP000016860">
    <property type="component" value="Unassembled WGS sequence"/>
</dbReference>
<gene>
    <name evidence="1" type="ORF">L323_08350</name>
</gene>
<protein>
    <recommendedName>
        <fullName evidence="3">Butirosin biosynthesis protein H N-terminal domain-containing protein</fullName>
    </recommendedName>
</protein>